<gene>
    <name evidence="2" type="ORF">AAG570_007443</name>
</gene>
<dbReference type="SUPFAM" id="SSF56219">
    <property type="entry name" value="DNase I-like"/>
    <property type="match status" value="1"/>
</dbReference>
<evidence type="ECO:0000313" key="3">
    <source>
        <dbReference type="Proteomes" id="UP001558652"/>
    </source>
</evidence>
<dbReference type="InterPro" id="IPR005135">
    <property type="entry name" value="Endo/exonuclease/phosphatase"/>
</dbReference>
<accession>A0ABD0Y8W4</accession>
<feature type="domain" description="Endonuclease/exonuclease/phosphatase" evidence="1">
    <location>
        <begin position="28"/>
        <end position="128"/>
    </location>
</feature>
<keyword evidence="3" id="KW-1185">Reference proteome</keyword>
<dbReference type="Proteomes" id="UP001558652">
    <property type="component" value="Unassembled WGS sequence"/>
</dbReference>
<dbReference type="AlphaFoldDB" id="A0ABD0Y8W4"/>
<reference evidence="2 3" key="1">
    <citation type="submission" date="2024-07" db="EMBL/GenBank/DDBJ databases">
        <title>Chromosome-level genome assembly of the water stick insect Ranatra chinensis (Heteroptera: Nepidae).</title>
        <authorList>
            <person name="Liu X."/>
        </authorList>
    </citation>
    <scope>NUCLEOTIDE SEQUENCE [LARGE SCALE GENOMIC DNA]</scope>
    <source>
        <strain evidence="2">Cailab_2021Rc</strain>
        <tissue evidence="2">Muscle</tissue>
    </source>
</reference>
<dbReference type="InterPro" id="IPR036691">
    <property type="entry name" value="Endo/exonu/phosph_ase_sf"/>
</dbReference>
<dbReference type="Pfam" id="PF03372">
    <property type="entry name" value="Exo_endo_phos"/>
    <property type="match status" value="1"/>
</dbReference>
<dbReference type="PANTHER" id="PTHR36688">
    <property type="entry name" value="ENDO/EXONUCLEASE/PHOSPHATASE DOMAIN-CONTAINING PROTEIN"/>
    <property type="match status" value="1"/>
</dbReference>
<proteinExistence type="predicted"/>
<dbReference type="InterPro" id="IPR052560">
    <property type="entry name" value="RdDP_mobile_element"/>
</dbReference>
<protein>
    <recommendedName>
        <fullName evidence="1">Endonuclease/exonuclease/phosphatase domain-containing protein</fullName>
    </recommendedName>
</protein>
<dbReference type="PANTHER" id="PTHR36688:SF1">
    <property type="entry name" value="ENDONUCLEASE_EXONUCLEASE_PHOSPHATASE DOMAIN-CONTAINING PROTEIN"/>
    <property type="match status" value="1"/>
</dbReference>
<sequence length="204" mass="23078">MHTYKPDSSFKDYQTSNFGPSVQICHLNIESISYSKSQYLSKLLKQDNIDLVAIQETHCNTEKQLNQRGKIPGYDPLGATYHHIYGVATYMKSNIDNATLVSTSSNNDIHTDVVQIGSITVFNIYIPPGWPLNSEELYQTFLDTGDQEVADELLHSLDDARKQKWMEVVESMNFQASSRQAWALLRKLGSGAPMDNKEESKQKP</sequence>
<name>A0ABD0Y8W4_9HEMI</name>
<evidence type="ECO:0000313" key="2">
    <source>
        <dbReference type="EMBL" id="KAL1115413.1"/>
    </source>
</evidence>
<dbReference type="Gene3D" id="3.60.10.10">
    <property type="entry name" value="Endonuclease/exonuclease/phosphatase"/>
    <property type="match status" value="1"/>
</dbReference>
<organism evidence="2 3">
    <name type="scientific">Ranatra chinensis</name>
    <dbReference type="NCBI Taxonomy" id="642074"/>
    <lineage>
        <taxon>Eukaryota</taxon>
        <taxon>Metazoa</taxon>
        <taxon>Ecdysozoa</taxon>
        <taxon>Arthropoda</taxon>
        <taxon>Hexapoda</taxon>
        <taxon>Insecta</taxon>
        <taxon>Pterygota</taxon>
        <taxon>Neoptera</taxon>
        <taxon>Paraneoptera</taxon>
        <taxon>Hemiptera</taxon>
        <taxon>Heteroptera</taxon>
        <taxon>Panheteroptera</taxon>
        <taxon>Nepomorpha</taxon>
        <taxon>Nepidae</taxon>
        <taxon>Ranatrinae</taxon>
        <taxon>Ranatra</taxon>
    </lineage>
</organism>
<dbReference type="EMBL" id="JBFDAA010000020">
    <property type="protein sequence ID" value="KAL1115413.1"/>
    <property type="molecule type" value="Genomic_DNA"/>
</dbReference>
<evidence type="ECO:0000259" key="1">
    <source>
        <dbReference type="Pfam" id="PF03372"/>
    </source>
</evidence>
<comment type="caution">
    <text evidence="2">The sequence shown here is derived from an EMBL/GenBank/DDBJ whole genome shotgun (WGS) entry which is preliminary data.</text>
</comment>